<evidence type="ECO:0000256" key="10">
    <source>
        <dbReference type="SAM" id="MobiDB-lite"/>
    </source>
</evidence>
<dbReference type="EC" id="2.7.11.1" evidence="2"/>
<dbReference type="GO" id="GO:0004674">
    <property type="term" value="F:protein serine/threonine kinase activity"/>
    <property type="evidence" value="ECO:0007669"/>
    <property type="project" value="UniProtKB-KW"/>
</dbReference>
<dbReference type="InterPro" id="IPR000719">
    <property type="entry name" value="Prot_kinase_dom"/>
</dbReference>
<feature type="compositionally biased region" description="Polar residues" evidence="10">
    <location>
        <begin position="58"/>
        <end position="77"/>
    </location>
</feature>
<feature type="compositionally biased region" description="Pro residues" evidence="10">
    <location>
        <begin position="881"/>
        <end position="893"/>
    </location>
</feature>
<feature type="region of interest" description="Disordered" evidence="10">
    <location>
        <begin position="612"/>
        <end position="648"/>
    </location>
</feature>
<dbReference type="Gene3D" id="2.60.200.20">
    <property type="match status" value="1"/>
</dbReference>
<dbReference type="PROSITE" id="PS50011">
    <property type="entry name" value="PROTEIN_KINASE_DOM"/>
    <property type="match status" value="1"/>
</dbReference>
<evidence type="ECO:0000256" key="3">
    <source>
        <dbReference type="ARBA" id="ARBA00022527"/>
    </source>
</evidence>
<proteinExistence type="inferred from homology"/>
<feature type="region of interest" description="Disordered" evidence="10">
    <location>
        <begin position="1"/>
        <end position="29"/>
    </location>
</feature>
<protein>
    <recommendedName>
        <fullName evidence="2">non-specific serine/threonine protein kinase</fullName>
        <ecNumber evidence="2">2.7.11.1</ecNumber>
    </recommendedName>
</protein>
<feature type="domain" description="FHA" evidence="11">
    <location>
        <begin position="110"/>
        <end position="164"/>
    </location>
</feature>
<gene>
    <name evidence="13" type="ORF">K490DRAFT_46104</name>
</gene>
<evidence type="ECO:0000256" key="4">
    <source>
        <dbReference type="ARBA" id="ARBA00022741"/>
    </source>
</evidence>
<evidence type="ECO:0000256" key="8">
    <source>
        <dbReference type="ARBA" id="ARBA00048679"/>
    </source>
</evidence>
<dbReference type="Gene3D" id="1.10.510.10">
    <property type="entry name" value="Transferase(Phosphotransferase) domain 1"/>
    <property type="match status" value="1"/>
</dbReference>
<dbReference type="SMART" id="SM00240">
    <property type="entry name" value="FHA"/>
    <property type="match status" value="1"/>
</dbReference>
<dbReference type="SUPFAM" id="SSF56112">
    <property type="entry name" value="Protein kinase-like (PK-like)"/>
    <property type="match status" value="1"/>
</dbReference>
<dbReference type="GO" id="GO:0051598">
    <property type="term" value="P:meiotic recombination checkpoint signaling"/>
    <property type="evidence" value="ECO:0007669"/>
    <property type="project" value="TreeGrafter"/>
</dbReference>
<keyword evidence="5" id="KW-0418">Kinase</keyword>
<feature type="region of interest" description="Disordered" evidence="10">
    <location>
        <begin position="58"/>
        <end position="84"/>
    </location>
</feature>
<keyword evidence="3" id="KW-0723">Serine/threonine-protein kinase</keyword>
<comment type="similarity">
    <text evidence="1">Belongs to the protein kinase superfamily. CAMK Ser/Thr protein kinase family. CHEK2 subfamily.</text>
</comment>
<keyword evidence="5" id="KW-0808">Transferase</keyword>
<dbReference type="PANTHER" id="PTHR44167:SF24">
    <property type="entry name" value="SERINE_THREONINE-PROTEIN KINASE CHK2"/>
    <property type="match status" value="1"/>
</dbReference>
<keyword evidence="14" id="KW-1185">Reference proteome</keyword>
<evidence type="ECO:0000256" key="2">
    <source>
        <dbReference type="ARBA" id="ARBA00012513"/>
    </source>
</evidence>
<evidence type="ECO:0000313" key="13">
    <source>
        <dbReference type="EMBL" id="KAF2085639.1"/>
    </source>
</evidence>
<dbReference type="FunFam" id="3.30.200.20:FF:000470">
    <property type="entry name" value="Serine/threonine-protein kinase RAD53"/>
    <property type="match status" value="1"/>
</dbReference>
<evidence type="ECO:0000256" key="9">
    <source>
        <dbReference type="PROSITE-ProRule" id="PRU10141"/>
    </source>
</evidence>
<dbReference type="SMART" id="SM00220">
    <property type="entry name" value="S_TKc"/>
    <property type="match status" value="1"/>
</dbReference>
<feature type="compositionally biased region" description="Basic and acidic residues" evidence="10">
    <location>
        <begin position="567"/>
        <end position="579"/>
    </location>
</feature>
<dbReference type="Pfam" id="PF00498">
    <property type="entry name" value="FHA"/>
    <property type="match status" value="1"/>
</dbReference>
<dbReference type="Pfam" id="PF00069">
    <property type="entry name" value="Pkinase"/>
    <property type="match status" value="1"/>
</dbReference>
<feature type="compositionally biased region" description="Basic and acidic residues" evidence="10">
    <location>
        <begin position="535"/>
        <end position="545"/>
    </location>
</feature>
<evidence type="ECO:0000259" key="12">
    <source>
        <dbReference type="PROSITE" id="PS50011"/>
    </source>
</evidence>
<dbReference type="GO" id="GO:0005737">
    <property type="term" value="C:cytoplasm"/>
    <property type="evidence" value="ECO:0007669"/>
    <property type="project" value="TreeGrafter"/>
</dbReference>
<dbReference type="AlphaFoldDB" id="A0A9P4HTC1"/>
<dbReference type="PROSITE" id="PS00108">
    <property type="entry name" value="PROTEIN_KINASE_ST"/>
    <property type="match status" value="1"/>
</dbReference>
<feature type="region of interest" description="Disordered" evidence="10">
    <location>
        <begin position="665"/>
        <end position="799"/>
    </location>
</feature>
<comment type="caution">
    <text evidence="13">The sequence shown here is derived from an EMBL/GenBank/DDBJ whole genome shotgun (WGS) entry which is preliminary data.</text>
</comment>
<evidence type="ECO:0000259" key="11">
    <source>
        <dbReference type="PROSITE" id="PS50006"/>
    </source>
</evidence>
<name>A0A9P4HTC1_9PEZI</name>
<dbReference type="PROSITE" id="PS00107">
    <property type="entry name" value="PROTEIN_KINASE_ATP"/>
    <property type="match status" value="1"/>
</dbReference>
<dbReference type="PROSITE" id="PS50006">
    <property type="entry name" value="FHA_DOMAIN"/>
    <property type="match status" value="1"/>
</dbReference>
<sequence>MDDDGATQPATQQVLDPRRLGRDESGMTEDDHSDIICILHPCSPASYRIVQQTSRLAPQHVLQSHSTSREGLSQSPSPEEAETFVLDRPGGASDLALRLSSRLSKPYLGFLFGRSPALCDIVCSTDNGGKRLSNTHFRIYLNEDGIIMLEDMSTNGTMVDTCHLRAKGLRPDLPATRMLNHLSSIDILSPKPDESIKFIVRIPSRAGYEEEYMRRLNEWLVNFNLARQHCGMHWDGGTEYNVISLLGKGAFATVYKLATAMDGKLFAAKELEKKRFLKNGFLDHRLDNEMKIMRSLRHPNIVQYIDYRDVGKHLYIIMEFVPHGDLQGYLSEHTVLPEEHARQMACQVLNSLAYLHSRNITHRDIKPDNILIASLNPFTVKLSDFGLSKVVSNAETFLKTFCGTLLYCAPEVFPQYDTYPRKGIKRRRQTAGSKKAFHSYSQSVDIWSFAAVLWFSLAGKPPFEGVMDQTGNRMFEKIMGTRLDTEPLRAKGISDAAIDLLVKMLNTDPSQRPTEQECLAHPWLAGLQQGRVPQRPKEEDLKAIPEEDEEPVETEEKLSQLSIYGLPDDKDGDPNSNEEDRAFDAAVEEEVDIEPDEFDFINPRQIKRIRHLLVPRDQPRNGADADSSPEMSPYRRPGQKNGGRFLISQDPVALGKARQRLFGEIGQSTLNSSGFPGGRSSRGQSKEGDQYDTLAQRVSLFGTPTKPGGNQVETHSSRSLMGAETMIKELNMDSPQSPGSPSEPASEPHTPGTPDRSHELHNLPGKYPETPLASFAGAGAGKPPSYLSETSQQATPKAPVVFSRRISIPKTASYYWDPHDPSTHNLEYSTKVSGHDFVGEAARADSECSDYHDAKTDDEANEQPVEHDEEAEKVPTFSTPSRPPPLEFLRPPPRLGTLTATRDSFAIIVLRLEERFTSWGRLNGNTIVYTNTHDTRIPKQAFMLWFHAPGIVEAEREGRDWTKLDNLRTFISTRARNGIYVNDTKLMSHSRAGAPLYGCLQSGDVITVFAGGKDAKGMKFFCEIFWGEGATARMQPFRTWEDVRGG</sequence>
<evidence type="ECO:0000256" key="6">
    <source>
        <dbReference type="ARBA" id="ARBA00022840"/>
    </source>
</evidence>
<dbReference type="InterPro" id="IPR008271">
    <property type="entry name" value="Ser/Thr_kinase_AS"/>
</dbReference>
<comment type="catalytic activity">
    <reaction evidence="8">
        <text>L-seryl-[protein] + ATP = O-phospho-L-seryl-[protein] + ADP + H(+)</text>
        <dbReference type="Rhea" id="RHEA:17989"/>
        <dbReference type="Rhea" id="RHEA-COMP:9863"/>
        <dbReference type="Rhea" id="RHEA-COMP:11604"/>
        <dbReference type="ChEBI" id="CHEBI:15378"/>
        <dbReference type="ChEBI" id="CHEBI:29999"/>
        <dbReference type="ChEBI" id="CHEBI:30616"/>
        <dbReference type="ChEBI" id="CHEBI:83421"/>
        <dbReference type="ChEBI" id="CHEBI:456216"/>
        <dbReference type="EC" id="2.7.11.1"/>
    </reaction>
</comment>
<reference evidence="13" key="1">
    <citation type="journal article" date="2020" name="Stud. Mycol.">
        <title>101 Dothideomycetes genomes: a test case for predicting lifestyles and emergence of pathogens.</title>
        <authorList>
            <person name="Haridas S."/>
            <person name="Albert R."/>
            <person name="Binder M."/>
            <person name="Bloem J."/>
            <person name="Labutti K."/>
            <person name="Salamov A."/>
            <person name="Andreopoulos B."/>
            <person name="Baker S."/>
            <person name="Barry K."/>
            <person name="Bills G."/>
            <person name="Bluhm B."/>
            <person name="Cannon C."/>
            <person name="Castanera R."/>
            <person name="Culley D."/>
            <person name="Daum C."/>
            <person name="Ezra D."/>
            <person name="Gonzalez J."/>
            <person name="Henrissat B."/>
            <person name="Kuo A."/>
            <person name="Liang C."/>
            <person name="Lipzen A."/>
            <person name="Lutzoni F."/>
            <person name="Magnuson J."/>
            <person name="Mondo S."/>
            <person name="Nolan M."/>
            <person name="Ohm R."/>
            <person name="Pangilinan J."/>
            <person name="Park H.-J."/>
            <person name="Ramirez L."/>
            <person name="Alfaro M."/>
            <person name="Sun H."/>
            <person name="Tritt A."/>
            <person name="Yoshinaga Y."/>
            <person name="Zwiers L.-H."/>
            <person name="Turgeon B."/>
            <person name="Goodwin S."/>
            <person name="Spatafora J."/>
            <person name="Crous P."/>
            <person name="Grigoriev I."/>
        </authorList>
    </citation>
    <scope>NUCLEOTIDE SEQUENCE</scope>
    <source>
        <strain evidence="13">CBS 121410</strain>
    </source>
</reference>
<dbReference type="InterPro" id="IPR008984">
    <property type="entry name" value="SMAD_FHA_dom_sf"/>
</dbReference>
<feature type="compositionally biased region" description="Basic and acidic residues" evidence="10">
    <location>
        <begin position="16"/>
        <end position="29"/>
    </location>
</feature>
<feature type="compositionally biased region" description="Basic and acidic residues" evidence="10">
    <location>
        <begin position="843"/>
        <end position="873"/>
    </location>
</feature>
<keyword evidence="4 9" id="KW-0547">Nucleotide-binding</keyword>
<feature type="binding site" evidence="9">
    <location>
        <position position="269"/>
    </location>
    <ligand>
        <name>ATP</name>
        <dbReference type="ChEBI" id="CHEBI:30616"/>
    </ligand>
</feature>
<dbReference type="InterPro" id="IPR011009">
    <property type="entry name" value="Kinase-like_dom_sf"/>
</dbReference>
<comment type="catalytic activity">
    <reaction evidence="7">
        <text>L-threonyl-[protein] + ATP = O-phospho-L-threonyl-[protein] + ADP + H(+)</text>
        <dbReference type="Rhea" id="RHEA:46608"/>
        <dbReference type="Rhea" id="RHEA-COMP:11060"/>
        <dbReference type="Rhea" id="RHEA-COMP:11605"/>
        <dbReference type="ChEBI" id="CHEBI:15378"/>
        <dbReference type="ChEBI" id="CHEBI:30013"/>
        <dbReference type="ChEBI" id="CHEBI:30616"/>
        <dbReference type="ChEBI" id="CHEBI:61977"/>
        <dbReference type="ChEBI" id="CHEBI:456216"/>
        <dbReference type="EC" id="2.7.11.1"/>
    </reaction>
</comment>
<dbReference type="SUPFAM" id="SSF49879">
    <property type="entry name" value="SMAD/FHA domain"/>
    <property type="match status" value="1"/>
</dbReference>
<dbReference type="InterPro" id="IPR000253">
    <property type="entry name" value="FHA_dom"/>
</dbReference>
<dbReference type="InterPro" id="IPR017441">
    <property type="entry name" value="Protein_kinase_ATP_BS"/>
</dbReference>
<dbReference type="OrthoDB" id="504170at2759"/>
<accession>A0A9P4HTC1</accession>
<evidence type="ECO:0000313" key="14">
    <source>
        <dbReference type="Proteomes" id="UP000799776"/>
    </source>
</evidence>
<dbReference type="GO" id="GO:0005524">
    <property type="term" value="F:ATP binding"/>
    <property type="evidence" value="ECO:0007669"/>
    <property type="project" value="UniProtKB-UniRule"/>
</dbReference>
<feature type="compositionally biased region" description="Low complexity" evidence="10">
    <location>
        <begin position="734"/>
        <end position="748"/>
    </location>
</feature>
<feature type="domain" description="Protein kinase" evidence="12">
    <location>
        <begin position="240"/>
        <end position="524"/>
    </location>
</feature>
<dbReference type="EMBL" id="ML978729">
    <property type="protein sequence ID" value="KAF2085639.1"/>
    <property type="molecule type" value="Genomic_DNA"/>
</dbReference>
<evidence type="ECO:0000256" key="7">
    <source>
        <dbReference type="ARBA" id="ARBA00047899"/>
    </source>
</evidence>
<evidence type="ECO:0000256" key="1">
    <source>
        <dbReference type="ARBA" id="ARBA00005575"/>
    </source>
</evidence>
<dbReference type="Proteomes" id="UP000799776">
    <property type="component" value="Unassembled WGS sequence"/>
</dbReference>
<dbReference type="GO" id="GO:0005634">
    <property type="term" value="C:nucleus"/>
    <property type="evidence" value="ECO:0007669"/>
    <property type="project" value="TreeGrafter"/>
</dbReference>
<organism evidence="13 14">
    <name type="scientific">Saccharata proteae CBS 121410</name>
    <dbReference type="NCBI Taxonomy" id="1314787"/>
    <lineage>
        <taxon>Eukaryota</taxon>
        <taxon>Fungi</taxon>
        <taxon>Dikarya</taxon>
        <taxon>Ascomycota</taxon>
        <taxon>Pezizomycotina</taxon>
        <taxon>Dothideomycetes</taxon>
        <taxon>Dothideomycetes incertae sedis</taxon>
        <taxon>Botryosphaeriales</taxon>
        <taxon>Saccharataceae</taxon>
        <taxon>Saccharata</taxon>
    </lineage>
</organism>
<evidence type="ECO:0000256" key="5">
    <source>
        <dbReference type="ARBA" id="ARBA00022777"/>
    </source>
</evidence>
<feature type="compositionally biased region" description="Low complexity" evidence="10">
    <location>
        <begin position="672"/>
        <end position="683"/>
    </location>
</feature>
<keyword evidence="6 9" id="KW-0067">ATP-binding</keyword>
<feature type="region of interest" description="Disordered" evidence="10">
    <location>
        <begin position="843"/>
        <end position="893"/>
    </location>
</feature>
<dbReference type="PANTHER" id="PTHR44167">
    <property type="entry name" value="OVARIAN-SPECIFIC SERINE/THREONINE-PROTEIN KINASE LOK-RELATED"/>
    <property type="match status" value="1"/>
</dbReference>
<feature type="region of interest" description="Disordered" evidence="10">
    <location>
        <begin position="529"/>
        <end position="579"/>
    </location>
</feature>